<dbReference type="PANTHER" id="PTHR40254:SF1">
    <property type="entry name" value="BLR0577 PROTEIN"/>
    <property type="match status" value="1"/>
</dbReference>
<dbReference type="Gene3D" id="3.50.50.60">
    <property type="entry name" value="FAD/NAD(P)-binding domain"/>
    <property type="match status" value="2"/>
</dbReference>
<evidence type="ECO:0000259" key="1">
    <source>
        <dbReference type="Pfam" id="PF13454"/>
    </source>
</evidence>
<proteinExistence type="predicted"/>
<evidence type="ECO:0000313" key="3">
    <source>
        <dbReference type="Proteomes" id="UP000644699"/>
    </source>
</evidence>
<keyword evidence="3" id="KW-1185">Reference proteome</keyword>
<dbReference type="Proteomes" id="UP000644699">
    <property type="component" value="Unassembled WGS sequence"/>
</dbReference>
<organism evidence="2 3">
    <name type="scientific">Aureimonas endophytica</name>
    <dbReference type="NCBI Taxonomy" id="2027858"/>
    <lineage>
        <taxon>Bacteria</taxon>
        <taxon>Pseudomonadati</taxon>
        <taxon>Pseudomonadota</taxon>
        <taxon>Alphaproteobacteria</taxon>
        <taxon>Hyphomicrobiales</taxon>
        <taxon>Aurantimonadaceae</taxon>
        <taxon>Aureimonas</taxon>
    </lineage>
</organism>
<feature type="domain" description="FAD-dependent urate hydroxylase HpyO/Asp monooxygenase CreE-like FAD/NAD(P)-binding" evidence="1">
    <location>
        <begin position="7"/>
        <end position="158"/>
    </location>
</feature>
<accession>A0A916ZH73</accession>
<dbReference type="InterPro" id="IPR036188">
    <property type="entry name" value="FAD/NAD-bd_sf"/>
</dbReference>
<reference evidence="2" key="2">
    <citation type="submission" date="2020-09" db="EMBL/GenBank/DDBJ databases">
        <authorList>
            <person name="Sun Q."/>
            <person name="Zhou Y."/>
        </authorList>
    </citation>
    <scope>NUCLEOTIDE SEQUENCE</scope>
    <source>
        <strain evidence="2">CGMCC 1.15367</strain>
    </source>
</reference>
<comment type="caution">
    <text evidence="2">The sequence shown here is derived from an EMBL/GenBank/DDBJ whole genome shotgun (WGS) entry which is preliminary data.</text>
</comment>
<protein>
    <recommendedName>
        <fullName evidence="1">FAD-dependent urate hydroxylase HpyO/Asp monooxygenase CreE-like FAD/NAD(P)-binding domain-containing protein</fullName>
    </recommendedName>
</protein>
<dbReference type="AlphaFoldDB" id="A0A916ZH73"/>
<reference evidence="2" key="1">
    <citation type="journal article" date="2014" name="Int. J. Syst. Evol. Microbiol.">
        <title>Complete genome sequence of Corynebacterium casei LMG S-19264T (=DSM 44701T), isolated from a smear-ripened cheese.</title>
        <authorList>
            <consortium name="US DOE Joint Genome Institute (JGI-PGF)"/>
            <person name="Walter F."/>
            <person name="Albersmeier A."/>
            <person name="Kalinowski J."/>
            <person name="Ruckert C."/>
        </authorList>
    </citation>
    <scope>NUCLEOTIDE SEQUENCE</scope>
    <source>
        <strain evidence="2">CGMCC 1.15367</strain>
    </source>
</reference>
<dbReference type="PANTHER" id="PTHR40254">
    <property type="entry name" value="BLR0577 PROTEIN"/>
    <property type="match status" value="1"/>
</dbReference>
<name>A0A916ZH73_9HYPH</name>
<dbReference type="RefSeq" id="WP_188907716.1">
    <property type="nucleotide sequence ID" value="NZ_BMIQ01000002.1"/>
</dbReference>
<gene>
    <name evidence="2" type="ORF">GCM10011390_16210</name>
</gene>
<dbReference type="EMBL" id="BMIQ01000002">
    <property type="protein sequence ID" value="GGD98200.1"/>
    <property type="molecule type" value="Genomic_DNA"/>
</dbReference>
<dbReference type="InterPro" id="IPR052189">
    <property type="entry name" value="L-asp_N-monooxygenase_NS-form"/>
</dbReference>
<dbReference type="Pfam" id="PF13454">
    <property type="entry name" value="NAD_binding_9"/>
    <property type="match status" value="1"/>
</dbReference>
<dbReference type="InterPro" id="IPR038732">
    <property type="entry name" value="HpyO/CreE_NAD-binding"/>
</dbReference>
<evidence type="ECO:0000313" key="2">
    <source>
        <dbReference type="EMBL" id="GGD98200.1"/>
    </source>
</evidence>
<dbReference type="SUPFAM" id="SSF51905">
    <property type="entry name" value="FAD/NAD(P)-binding domain"/>
    <property type="match status" value="1"/>
</dbReference>
<sequence>MRDKRVVIVGGGASGVILAAHLLRLPGRDLRVTLIERAGTIGRGVAYGTPEPSHILNTRAASMSAFADDADHFWRWLLRSGASADTRCSDPFCFVPRRVYADYLGDLTRSWRAGAGDGRLDVVTGDCVGIREVQGGIAAELADRTVHVGDVAVLATGHDLPEPAADSPYVSPWMVPREAGIAPADRVFVIGTGLSMVDAVVGLANSGHRGRITALSRHGKLPLAHQRTTPMRIDAADVPFGTDISYLLRWFRRTAGWVAERGGDWRDVMDGVRPHVAEIWQSLSPAARRRFLRHARTFWEIHRHRMPPESELRLHGAMATSHLDLVAGRFLGIEPDGAGVRVHFRRRGAAAPESLVVAKVVDCKGILRDPAEAGAGLVRTLIDKGAARPDPLRIGLDVDGACAVVDRDGRASPRLFAIGPVTRARFWEVTAIPDIRVQCAHLAQRLAETLTRDGAAAPGGLTSLSIY</sequence>